<feature type="domain" description="Solute-binding protein family 5" evidence="3">
    <location>
        <begin position="122"/>
        <end position="534"/>
    </location>
</feature>
<sequence length="652" mass="73743">MTRDRENPSAPRARGLSRRQTLAAGAALAAAAGALPRILRAAPAPVEPPFLAARVASGALPPVAARLPEEPLVVDLAAKGRAFGRHGGTLRTLFSRARDIRYMVVYGYARLVGWDHEYNLRPDILREVDVEDERVFTLHLRKGHKWSDGHPFTTEDFRYWWEDVANNPHLSPSGPLELMLVDGAPPQVTVLSETAIRYEWRAPNPRFLPALAQARPPFIYRPAHYLKRYHADYVAPEQLAPLLREYRTRNWAQLHNRLDDMYKFDNPALPTLQPWVNTMERNSDRYVLERNPYFHRVDAHGLQLPYVDRVDAGIAAAGLIPSKITLGEADLQARTLSFSDAPVLKKGERTGGYRTLIWRSGAASEIALHPNLNYEDPAFRALLRDVRFRRALSLAIDRRTINRSLYFGLAREAATSALPASPFYDEAHARAFAQYDPAAASALLDELGLDRRDGDGTRLLPDGRRLEIVVESAGERPVEADAMELVAETWREVGVRLIYRPLDRDILRNAAYQGRSMMPLWYGWNNGLPNPDTPPTDVAPVDQANFCWPMWGQHFQTRGRSGQAPDTPEGQRLLELFKEWNRAADRDARARVWREMLDIHARNVFSIGIVNMAPQPVIANTRLRNVPAEGIYAWDPGAQLGVHRIDEFFYEP</sequence>
<dbReference type="STRING" id="1189325.SAMN04488119_10865"/>
<evidence type="ECO:0000313" key="5">
    <source>
        <dbReference type="Proteomes" id="UP000184066"/>
    </source>
</evidence>
<evidence type="ECO:0000256" key="1">
    <source>
        <dbReference type="ARBA" id="ARBA00004418"/>
    </source>
</evidence>
<evidence type="ECO:0000259" key="3">
    <source>
        <dbReference type="Pfam" id="PF00496"/>
    </source>
</evidence>
<dbReference type="GO" id="GO:1904680">
    <property type="term" value="F:peptide transmembrane transporter activity"/>
    <property type="evidence" value="ECO:0007669"/>
    <property type="project" value="TreeGrafter"/>
</dbReference>
<dbReference type="Gene3D" id="3.40.190.10">
    <property type="entry name" value="Periplasmic binding protein-like II"/>
    <property type="match status" value="1"/>
</dbReference>
<accession>A0A1M7TNP4</accession>
<protein>
    <submittedName>
        <fullName evidence="4">Peptide/nickel transport system substrate-binding protein</fullName>
    </submittedName>
</protein>
<dbReference type="GO" id="GO:0015833">
    <property type="term" value="P:peptide transport"/>
    <property type="evidence" value="ECO:0007669"/>
    <property type="project" value="TreeGrafter"/>
</dbReference>
<dbReference type="InterPro" id="IPR000914">
    <property type="entry name" value="SBP_5_dom"/>
</dbReference>
<dbReference type="PANTHER" id="PTHR30290">
    <property type="entry name" value="PERIPLASMIC BINDING COMPONENT OF ABC TRANSPORTER"/>
    <property type="match status" value="1"/>
</dbReference>
<comment type="similarity">
    <text evidence="2">Belongs to the bacterial solute-binding protein 5 family.</text>
</comment>
<dbReference type="RefSeq" id="WP_072747875.1">
    <property type="nucleotide sequence ID" value="NZ_FOHL01000008.1"/>
</dbReference>
<gene>
    <name evidence="4" type="ORF">SAMN05216200_10866</name>
</gene>
<dbReference type="AlphaFoldDB" id="A0A1M7TNP4"/>
<dbReference type="Proteomes" id="UP000184066">
    <property type="component" value="Unassembled WGS sequence"/>
</dbReference>
<dbReference type="InterPro" id="IPR006311">
    <property type="entry name" value="TAT_signal"/>
</dbReference>
<dbReference type="EMBL" id="FRDL01000008">
    <property type="protein sequence ID" value="SHN72296.1"/>
    <property type="molecule type" value="Genomic_DNA"/>
</dbReference>
<dbReference type="PROSITE" id="PS51318">
    <property type="entry name" value="TAT"/>
    <property type="match status" value="1"/>
</dbReference>
<dbReference type="SUPFAM" id="SSF53850">
    <property type="entry name" value="Periplasmic binding protein-like II"/>
    <property type="match status" value="1"/>
</dbReference>
<dbReference type="PANTHER" id="PTHR30290:SF62">
    <property type="entry name" value="OLIGOPEPTIDE ABC TRANSPORTER, PERIPLASMIC OLIGOPEPTIDE-BINDING PROTEIN"/>
    <property type="match status" value="1"/>
</dbReference>
<name>A0A1M7TNP4_9RHOB</name>
<dbReference type="OrthoDB" id="9803988at2"/>
<keyword evidence="5" id="KW-1185">Reference proteome</keyword>
<organism evidence="4 5">
    <name type="scientific">Oceanicella actignis</name>
    <dbReference type="NCBI Taxonomy" id="1189325"/>
    <lineage>
        <taxon>Bacteria</taxon>
        <taxon>Pseudomonadati</taxon>
        <taxon>Pseudomonadota</taxon>
        <taxon>Alphaproteobacteria</taxon>
        <taxon>Rhodobacterales</taxon>
        <taxon>Paracoccaceae</taxon>
        <taxon>Oceanicella</taxon>
    </lineage>
</organism>
<dbReference type="CDD" id="cd08500">
    <property type="entry name" value="PBP2_NikA_DppA_OppA_like_4"/>
    <property type="match status" value="1"/>
</dbReference>
<proteinExistence type="inferred from homology"/>
<comment type="subcellular location">
    <subcellularLocation>
        <location evidence="1">Periplasm</location>
    </subcellularLocation>
</comment>
<dbReference type="Pfam" id="PF00496">
    <property type="entry name" value="SBP_bac_5"/>
    <property type="match status" value="1"/>
</dbReference>
<reference evidence="4 5" key="1">
    <citation type="submission" date="2016-12" db="EMBL/GenBank/DDBJ databases">
        <authorList>
            <person name="Song W.-J."/>
            <person name="Kurnit D.M."/>
        </authorList>
    </citation>
    <scope>NUCLEOTIDE SEQUENCE [LARGE SCALE GENOMIC DNA]</scope>
    <source>
        <strain evidence="4 5">CGMCC 1.10808</strain>
    </source>
</reference>
<evidence type="ECO:0000256" key="2">
    <source>
        <dbReference type="ARBA" id="ARBA00005695"/>
    </source>
</evidence>
<evidence type="ECO:0000313" key="4">
    <source>
        <dbReference type="EMBL" id="SHN72296.1"/>
    </source>
</evidence>
<dbReference type="Gene3D" id="3.10.105.10">
    <property type="entry name" value="Dipeptide-binding Protein, Domain 3"/>
    <property type="match status" value="1"/>
</dbReference>
<dbReference type="InterPro" id="IPR039424">
    <property type="entry name" value="SBP_5"/>
</dbReference>